<feature type="region of interest" description="Disordered" evidence="1">
    <location>
        <begin position="20"/>
        <end position="42"/>
    </location>
</feature>
<dbReference type="OrthoDB" id="48990at2759"/>
<dbReference type="KEGG" id="pti:PHATRDRAFT_42586"/>
<evidence type="ECO:0000313" key="3">
    <source>
        <dbReference type="Proteomes" id="UP000000759"/>
    </source>
</evidence>
<feature type="compositionally biased region" description="Low complexity" evidence="1">
    <location>
        <begin position="565"/>
        <end position="578"/>
    </location>
</feature>
<feature type="compositionally biased region" description="Low complexity" evidence="1">
    <location>
        <begin position="468"/>
        <end position="479"/>
    </location>
</feature>
<dbReference type="eggNOG" id="ENOG502SQ9F">
    <property type="taxonomic scope" value="Eukaryota"/>
</dbReference>
<dbReference type="STRING" id="556484.B7FNU4"/>
<organism evidence="2 3">
    <name type="scientific">Phaeodactylum tricornutum (strain CCAP 1055/1)</name>
    <dbReference type="NCBI Taxonomy" id="556484"/>
    <lineage>
        <taxon>Eukaryota</taxon>
        <taxon>Sar</taxon>
        <taxon>Stramenopiles</taxon>
        <taxon>Ochrophyta</taxon>
        <taxon>Bacillariophyta</taxon>
        <taxon>Bacillariophyceae</taxon>
        <taxon>Bacillariophycidae</taxon>
        <taxon>Naviculales</taxon>
        <taxon>Phaeodactylaceae</taxon>
        <taxon>Phaeodactylum</taxon>
    </lineage>
</organism>
<dbReference type="InParanoid" id="B7FNU4"/>
<dbReference type="SUPFAM" id="SSF47459">
    <property type="entry name" value="HLH, helix-loop-helix DNA-binding domain"/>
    <property type="match status" value="1"/>
</dbReference>
<evidence type="ECO:0000256" key="1">
    <source>
        <dbReference type="SAM" id="MobiDB-lite"/>
    </source>
</evidence>
<feature type="compositionally biased region" description="Basic and acidic residues" evidence="1">
    <location>
        <begin position="547"/>
        <end position="561"/>
    </location>
</feature>
<feature type="compositionally biased region" description="Polar residues" evidence="1">
    <location>
        <begin position="283"/>
        <end position="307"/>
    </location>
</feature>
<evidence type="ECO:0000313" key="2">
    <source>
        <dbReference type="EMBL" id="EEC51059.1"/>
    </source>
</evidence>
<sequence>MDDNDDIDLSVFDSELLDDCWGESNETSHNNDSAAYSANLSGSTDGDIEKNMWGGTQRLPQLPSFEIGVDAAYAQRIPNHSQHSVSLGDSRTKSLATHSDSSAGEGRSIPSVVGTSVSGSSRSGNCARAVPGSGGSIGQTQSSTASNCLPHELREMTDKGSATAQPPGPSATTGDDHFQVGGQAREGFPQSSPVEATPAKAAGSIDYSNLNLLPLAFNALAAGVNLAHLFQAPGSLPVLNPASVMGSLPVVNPSSAIYAPPQGPPSAPIPPTAAIAPQPSSTKTPVHQCQAPNTRKSATNSTSSTRKNAPPFLLFDAPVELRHNFIQSQRALGIPVLQDNNSYHFGLAVNGYHPQHSDNDNSHVPKLIDGRHGDIGSKRLKNAKEQKRAQRITDLIEELRIQMEHDGWQVGMKSKLHTLSSCGNYMKHLMKSIKEKEDTVAKARSVLEEKRRKIEEDNAQQNPSDPESTTSSLTVSSGSHKADAEDDNSVQRKRRVAASSVAGGNRKKPHLASMESFISCSSSESEEEREHRKKTHCNSECISEMTDSNKDSESSGDEPRKRGASGSTSRYSSNDTSSAAENKNPDFDLDYEEVFVKSNIPQILASTSGRIIAWNEFFLTATGLAEKDVARLTIFSLVQNSKLASLFEIVAASLKPIPDQHLTREERNMTKIRDYSAITLPCSDFLLCEKNGIHLFMTVTLMTDEDPRKRCFHCVFTNSPATNGALAPITPELLALFCGSHNVQSKSLDVRR</sequence>
<feature type="region of interest" description="Disordered" evidence="1">
    <location>
        <begin position="81"/>
        <end position="144"/>
    </location>
</feature>
<evidence type="ECO:0008006" key="4">
    <source>
        <dbReference type="Google" id="ProtNLM"/>
    </source>
</evidence>
<feature type="compositionally biased region" description="Pro residues" evidence="1">
    <location>
        <begin position="261"/>
        <end position="271"/>
    </location>
</feature>
<dbReference type="PaxDb" id="2850-Phatr42586"/>
<gene>
    <name evidence="2" type="ORF">PHATRDRAFT_42586</name>
</gene>
<protein>
    <recommendedName>
        <fullName evidence="4">PAS domain-containing protein</fullName>
    </recommendedName>
</protein>
<reference evidence="2 3" key="1">
    <citation type="journal article" date="2008" name="Nature">
        <title>The Phaeodactylum genome reveals the evolutionary history of diatom genomes.</title>
        <authorList>
            <person name="Bowler C."/>
            <person name="Allen A.E."/>
            <person name="Badger J.H."/>
            <person name="Grimwood J."/>
            <person name="Jabbari K."/>
            <person name="Kuo A."/>
            <person name="Maheswari U."/>
            <person name="Martens C."/>
            <person name="Maumus F."/>
            <person name="Otillar R.P."/>
            <person name="Rayko E."/>
            <person name="Salamov A."/>
            <person name="Vandepoele K."/>
            <person name="Beszteri B."/>
            <person name="Gruber A."/>
            <person name="Heijde M."/>
            <person name="Katinka M."/>
            <person name="Mock T."/>
            <person name="Valentin K."/>
            <person name="Verret F."/>
            <person name="Berges J.A."/>
            <person name="Brownlee C."/>
            <person name="Cadoret J.P."/>
            <person name="Chiovitti A."/>
            <person name="Choi C.J."/>
            <person name="Coesel S."/>
            <person name="De Martino A."/>
            <person name="Detter J.C."/>
            <person name="Durkin C."/>
            <person name="Falciatore A."/>
            <person name="Fournet J."/>
            <person name="Haruta M."/>
            <person name="Huysman M.J."/>
            <person name="Jenkins B.D."/>
            <person name="Jiroutova K."/>
            <person name="Jorgensen R.E."/>
            <person name="Joubert Y."/>
            <person name="Kaplan A."/>
            <person name="Kroger N."/>
            <person name="Kroth P.G."/>
            <person name="La Roche J."/>
            <person name="Lindquist E."/>
            <person name="Lommer M."/>
            <person name="Martin-Jezequel V."/>
            <person name="Lopez P.J."/>
            <person name="Lucas S."/>
            <person name="Mangogna M."/>
            <person name="McGinnis K."/>
            <person name="Medlin L.K."/>
            <person name="Montsant A."/>
            <person name="Oudot-Le Secq M.P."/>
            <person name="Napoli C."/>
            <person name="Obornik M."/>
            <person name="Parker M.S."/>
            <person name="Petit J.L."/>
            <person name="Porcel B.M."/>
            <person name="Poulsen N."/>
            <person name="Robison M."/>
            <person name="Rychlewski L."/>
            <person name="Rynearson T.A."/>
            <person name="Schmutz J."/>
            <person name="Shapiro H."/>
            <person name="Siaut M."/>
            <person name="Stanley M."/>
            <person name="Sussman M.R."/>
            <person name="Taylor A.R."/>
            <person name="Vardi A."/>
            <person name="von Dassow P."/>
            <person name="Vyverman W."/>
            <person name="Willis A."/>
            <person name="Wyrwicz L.S."/>
            <person name="Rokhsar D.S."/>
            <person name="Weissenbach J."/>
            <person name="Armbrust E.V."/>
            <person name="Green B.R."/>
            <person name="Van de Peer Y."/>
            <person name="Grigoriev I.V."/>
        </authorList>
    </citation>
    <scope>NUCLEOTIDE SEQUENCE [LARGE SCALE GENOMIC DNA]</scope>
    <source>
        <strain evidence="2 3">CCAP 1055/1</strain>
    </source>
</reference>
<feature type="compositionally biased region" description="Polar residues" evidence="1">
    <location>
        <begin position="81"/>
        <end position="102"/>
    </location>
</feature>
<dbReference type="EMBL" id="CM000605">
    <property type="protein sequence ID" value="EEC51059.1"/>
    <property type="molecule type" value="Genomic_DNA"/>
</dbReference>
<dbReference type="RefSeq" id="XP_002176596.1">
    <property type="nucleotide sequence ID" value="XM_002176560.1"/>
</dbReference>
<keyword evidence="3" id="KW-1185">Reference proteome</keyword>
<dbReference type="Proteomes" id="UP000000759">
    <property type="component" value="Chromosome 1"/>
</dbReference>
<feature type="compositionally biased region" description="Low complexity" evidence="1">
    <location>
        <begin position="272"/>
        <end position="282"/>
    </location>
</feature>
<feature type="region of interest" description="Disordered" evidence="1">
    <location>
        <begin position="261"/>
        <end position="309"/>
    </location>
</feature>
<dbReference type="InterPro" id="IPR036638">
    <property type="entry name" value="HLH_DNA-bd_sf"/>
</dbReference>
<dbReference type="GO" id="GO:0046983">
    <property type="term" value="F:protein dimerization activity"/>
    <property type="evidence" value="ECO:0007669"/>
    <property type="project" value="InterPro"/>
</dbReference>
<feature type="compositionally biased region" description="Low complexity" evidence="1">
    <location>
        <begin position="111"/>
        <end position="124"/>
    </location>
</feature>
<feature type="region of interest" description="Disordered" evidence="1">
    <location>
        <begin position="450"/>
        <end position="584"/>
    </location>
</feature>
<feature type="region of interest" description="Disordered" evidence="1">
    <location>
        <begin position="157"/>
        <end position="197"/>
    </location>
</feature>
<dbReference type="HOGENOM" id="CLU_355079_0_0_1"/>
<dbReference type="AlphaFoldDB" id="B7FNU4"/>
<name>B7FNU4_PHATC</name>
<proteinExistence type="predicted"/>
<dbReference type="GeneID" id="7196276"/>
<feature type="compositionally biased region" description="Polar residues" evidence="1">
    <location>
        <begin position="24"/>
        <end position="42"/>
    </location>
</feature>
<reference evidence="3" key="2">
    <citation type="submission" date="2008-08" db="EMBL/GenBank/DDBJ databases">
        <authorList>
            <consortium name="Diatom Consortium"/>
            <person name="Grigoriev I."/>
            <person name="Grimwood J."/>
            <person name="Kuo A."/>
            <person name="Otillar R.P."/>
            <person name="Salamov A."/>
            <person name="Detter J.C."/>
            <person name="Lindquist E."/>
            <person name="Shapiro H."/>
            <person name="Lucas S."/>
            <person name="Glavina del Rio T."/>
            <person name="Pitluck S."/>
            <person name="Rokhsar D."/>
            <person name="Bowler C."/>
        </authorList>
    </citation>
    <scope>GENOME REANNOTATION</scope>
    <source>
        <strain evidence="3">CCAP 1055/1</strain>
    </source>
</reference>
<accession>B7FNU4</accession>
<feature type="compositionally biased region" description="Low complexity" evidence="1">
    <location>
        <begin position="513"/>
        <end position="523"/>
    </location>
</feature>